<sequence length="234" mass="25297">MGSEVLQELRQRMGKRKFRYCGAVTPMGVYEVLVSVEPSEVPLWAGNLVPDTLSTLFDAGNCAAWQLQCCWDALEVDVEIWQKSLRDGDGQINFGDLGLVHDLAADTQITLTEPLHDGLYSSIEQSEAGGVQAPDGASGGMDGALASAQRVTRANEHEERTRAGCSLSLTAIWLDCETCTANCGDTELGGYKDTPSPTLLFVFMQWQSHTPSSPADKTLLVAHFNLARTLDDGS</sequence>
<reference evidence="1 2" key="1">
    <citation type="journal article" date="2016" name="Front. Microbiol.">
        <title>Genome and transcriptome sequences reveal the specific parasitism of the nematophagous Purpureocillium lilacinum 36-1.</title>
        <authorList>
            <person name="Xie J."/>
            <person name="Li S."/>
            <person name="Mo C."/>
            <person name="Xiao X."/>
            <person name="Peng D."/>
            <person name="Wang G."/>
            <person name="Xiao Y."/>
        </authorList>
    </citation>
    <scope>NUCLEOTIDE SEQUENCE [LARGE SCALE GENOMIC DNA]</scope>
    <source>
        <strain evidence="1 2">36-1</strain>
    </source>
</reference>
<accession>A0A2U3DS26</accession>
<dbReference type="EMBL" id="LCWV01000039">
    <property type="protein sequence ID" value="PWI65042.1"/>
    <property type="molecule type" value="Genomic_DNA"/>
</dbReference>
<organism evidence="1 2">
    <name type="scientific">Purpureocillium lilacinum</name>
    <name type="common">Paecilomyces lilacinus</name>
    <dbReference type="NCBI Taxonomy" id="33203"/>
    <lineage>
        <taxon>Eukaryota</taxon>
        <taxon>Fungi</taxon>
        <taxon>Dikarya</taxon>
        <taxon>Ascomycota</taxon>
        <taxon>Pezizomycotina</taxon>
        <taxon>Sordariomycetes</taxon>
        <taxon>Hypocreomycetidae</taxon>
        <taxon>Hypocreales</taxon>
        <taxon>Ophiocordycipitaceae</taxon>
        <taxon>Purpureocillium</taxon>
    </lineage>
</organism>
<dbReference type="AlphaFoldDB" id="A0A2U3DS26"/>
<protein>
    <submittedName>
        <fullName evidence="1">Uncharacterized protein</fullName>
    </submittedName>
</protein>
<name>A0A2U3DS26_PURLI</name>
<dbReference type="Proteomes" id="UP000245956">
    <property type="component" value="Unassembled WGS sequence"/>
</dbReference>
<proteinExistence type="predicted"/>
<comment type="caution">
    <text evidence="1">The sequence shown here is derived from an EMBL/GenBank/DDBJ whole genome shotgun (WGS) entry which is preliminary data.</text>
</comment>
<evidence type="ECO:0000313" key="2">
    <source>
        <dbReference type="Proteomes" id="UP000245956"/>
    </source>
</evidence>
<gene>
    <name evidence="1" type="ORF">PCL_07454</name>
</gene>
<evidence type="ECO:0000313" key="1">
    <source>
        <dbReference type="EMBL" id="PWI65042.1"/>
    </source>
</evidence>